<dbReference type="EMBL" id="CBLU010000006">
    <property type="protein sequence ID" value="CDG04222.1"/>
    <property type="molecule type" value="Genomic_DNA"/>
</dbReference>
<protein>
    <submittedName>
        <fullName evidence="2">Uncharacterized protein</fullName>
    </submittedName>
</protein>
<keyword evidence="1" id="KW-1133">Transmembrane helix</keyword>
<organism evidence="2 3">
    <name type="scientific">Lactococcus lactis subsp. lactis A12</name>
    <dbReference type="NCBI Taxonomy" id="1137134"/>
    <lineage>
        <taxon>Bacteria</taxon>
        <taxon>Bacillati</taxon>
        <taxon>Bacillota</taxon>
        <taxon>Bacilli</taxon>
        <taxon>Lactobacillales</taxon>
        <taxon>Streptococcaceae</taxon>
        <taxon>Lactococcus</taxon>
    </lineage>
</organism>
<comment type="caution">
    <text evidence="2">The sequence shown here is derived from an EMBL/GenBank/DDBJ whole genome shotgun (WGS) entry which is preliminary data.</text>
</comment>
<keyword evidence="1" id="KW-0812">Transmembrane</keyword>
<evidence type="ECO:0000313" key="2">
    <source>
        <dbReference type="EMBL" id="CDG04222.1"/>
    </source>
</evidence>
<gene>
    <name evidence="2" type="ORF">O9U_10070</name>
</gene>
<dbReference type="Proteomes" id="UP000015361">
    <property type="component" value="Unassembled WGS sequence"/>
</dbReference>
<dbReference type="AlphaFoldDB" id="S6FSM9"/>
<name>S6FSM9_LACLL</name>
<reference evidence="2 3" key="1">
    <citation type="journal article" date="2013" name="Appl. Environ. Microbiol.">
        <title>The Carbohydrate Metabolism Signature of Lactococcus lactis Strain A12 Reveals Its Sourdough Ecosystem Origin.</title>
        <authorList>
            <person name="Passerini D."/>
            <person name="Coddeville M."/>
            <person name="Le Bourgeois P."/>
            <person name="Loubiere P."/>
            <person name="Ritzenthaler P."/>
            <person name="Fontagne-Faucher C."/>
            <person name="Daveran-Mingot M.L."/>
            <person name="Cocaign-Bousquet M."/>
        </authorList>
    </citation>
    <scope>NUCLEOTIDE SEQUENCE [LARGE SCALE GENOMIC DNA]</scope>
    <source>
        <strain evidence="2 3">A12</strain>
    </source>
</reference>
<evidence type="ECO:0000313" key="3">
    <source>
        <dbReference type="Proteomes" id="UP000015361"/>
    </source>
</evidence>
<keyword evidence="1" id="KW-0472">Membrane</keyword>
<sequence>MAFVKITEKGEKLLEAASPKTKVSGILKYVGTYVLGILPPLIVTWLKKKFGL</sequence>
<accession>S6FSM9</accession>
<evidence type="ECO:0000256" key="1">
    <source>
        <dbReference type="SAM" id="Phobius"/>
    </source>
</evidence>
<proteinExistence type="predicted"/>
<feature type="transmembrane region" description="Helical" evidence="1">
    <location>
        <begin position="26"/>
        <end position="46"/>
    </location>
</feature>